<protein>
    <recommendedName>
        <fullName evidence="6">MARVEL domain-containing protein</fullName>
    </recommendedName>
</protein>
<dbReference type="RefSeq" id="XP_001218600.1">
    <property type="nucleotide sequence ID" value="XM_001218599.1"/>
</dbReference>
<dbReference type="Pfam" id="PF01284">
    <property type="entry name" value="MARVEL"/>
    <property type="match status" value="1"/>
</dbReference>
<dbReference type="GO" id="GO:0016020">
    <property type="term" value="C:membrane"/>
    <property type="evidence" value="ECO:0007669"/>
    <property type="project" value="UniProtKB-SubCell"/>
</dbReference>
<dbReference type="OrthoDB" id="20872at2759"/>
<evidence type="ECO:0000313" key="7">
    <source>
        <dbReference type="EMBL" id="EAU29249.1"/>
    </source>
</evidence>
<evidence type="ECO:0000256" key="5">
    <source>
        <dbReference type="SAM" id="Phobius"/>
    </source>
</evidence>
<dbReference type="AlphaFoldDB" id="Q0C7T2"/>
<reference evidence="8" key="1">
    <citation type="submission" date="2005-09" db="EMBL/GenBank/DDBJ databases">
        <title>Annotation of the Aspergillus terreus NIH2624 genome.</title>
        <authorList>
            <person name="Birren B.W."/>
            <person name="Lander E.S."/>
            <person name="Galagan J.E."/>
            <person name="Nusbaum C."/>
            <person name="Devon K."/>
            <person name="Henn M."/>
            <person name="Ma L.-J."/>
            <person name="Jaffe D.B."/>
            <person name="Butler J."/>
            <person name="Alvarez P."/>
            <person name="Gnerre S."/>
            <person name="Grabherr M."/>
            <person name="Kleber M."/>
            <person name="Mauceli E.W."/>
            <person name="Brockman W."/>
            <person name="Rounsley S."/>
            <person name="Young S.K."/>
            <person name="LaButti K."/>
            <person name="Pushparaj V."/>
            <person name="DeCaprio D."/>
            <person name="Crawford M."/>
            <person name="Koehrsen M."/>
            <person name="Engels R."/>
            <person name="Montgomery P."/>
            <person name="Pearson M."/>
            <person name="Howarth C."/>
            <person name="Larson L."/>
            <person name="Luoma S."/>
            <person name="White J."/>
            <person name="Alvarado L."/>
            <person name="Kodira C.D."/>
            <person name="Zeng Q."/>
            <person name="Oleary S."/>
            <person name="Yandava C."/>
            <person name="Denning D.W."/>
            <person name="Nierman W.C."/>
            <person name="Milne T."/>
            <person name="Madden K."/>
        </authorList>
    </citation>
    <scope>NUCLEOTIDE SEQUENCE [LARGE SCALE GENOMIC DNA]</scope>
    <source>
        <strain evidence="8">NIH 2624 / FGSC A1156</strain>
    </source>
</reference>
<sequence>MARLSERQIGLVFATLRVIQWLSTAIVMGISSYFIAVGPRNQHALYWEVLSVVSVVIFFLASALSYLLFRDMGRFTWAYYVIFTIDFTFSYLWLTTFIFAAQDYNLNNCKLGSPLGVSCGVKKANESFMFITFISSICLALFLGSPLSPFSTYSFDESQTQDANNFPAISENEAR</sequence>
<gene>
    <name evidence="7" type="ORF">ATEG_10252</name>
</gene>
<dbReference type="VEuPathDB" id="FungiDB:ATEG_10252"/>
<keyword evidence="4 5" id="KW-0472">Membrane</keyword>
<dbReference type="Proteomes" id="UP000007963">
    <property type="component" value="Unassembled WGS sequence"/>
</dbReference>
<dbReference type="GeneID" id="4354679"/>
<evidence type="ECO:0000259" key="6">
    <source>
        <dbReference type="Pfam" id="PF01284"/>
    </source>
</evidence>
<evidence type="ECO:0000256" key="4">
    <source>
        <dbReference type="ARBA" id="ARBA00023136"/>
    </source>
</evidence>
<feature type="transmembrane region" description="Helical" evidence="5">
    <location>
        <begin position="49"/>
        <end position="69"/>
    </location>
</feature>
<feature type="domain" description="MARVEL" evidence="6">
    <location>
        <begin position="15"/>
        <end position="141"/>
    </location>
</feature>
<keyword evidence="3 5" id="KW-1133">Transmembrane helix</keyword>
<feature type="transmembrane region" description="Helical" evidence="5">
    <location>
        <begin position="12"/>
        <end position="37"/>
    </location>
</feature>
<accession>Q0C7T2</accession>
<comment type="subcellular location">
    <subcellularLocation>
        <location evidence="1">Membrane</location>
        <topology evidence="1">Multi-pass membrane protein</topology>
    </subcellularLocation>
</comment>
<dbReference type="STRING" id="341663.Q0C7T2"/>
<evidence type="ECO:0000256" key="3">
    <source>
        <dbReference type="ARBA" id="ARBA00022989"/>
    </source>
</evidence>
<organism evidence="7 8">
    <name type="scientific">Aspergillus terreus (strain NIH 2624 / FGSC A1156)</name>
    <dbReference type="NCBI Taxonomy" id="341663"/>
    <lineage>
        <taxon>Eukaryota</taxon>
        <taxon>Fungi</taxon>
        <taxon>Dikarya</taxon>
        <taxon>Ascomycota</taxon>
        <taxon>Pezizomycotina</taxon>
        <taxon>Eurotiomycetes</taxon>
        <taxon>Eurotiomycetidae</taxon>
        <taxon>Eurotiales</taxon>
        <taxon>Aspergillaceae</taxon>
        <taxon>Aspergillus</taxon>
        <taxon>Aspergillus subgen. Circumdati</taxon>
    </lineage>
</organism>
<name>Q0C7T2_ASPTN</name>
<proteinExistence type="predicted"/>
<evidence type="ECO:0000256" key="1">
    <source>
        <dbReference type="ARBA" id="ARBA00004141"/>
    </source>
</evidence>
<evidence type="ECO:0000256" key="2">
    <source>
        <dbReference type="ARBA" id="ARBA00022692"/>
    </source>
</evidence>
<keyword evidence="2 5" id="KW-0812">Transmembrane</keyword>
<dbReference type="EMBL" id="CH476610">
    <property type="protein sequence ID" value="EAU29249.1"/>
    <property type="molecule type" value="Genomic_DNA"/>
</dbReference>
<dbReference type="PANTHER" id="PTHR39608:SF2">
    <property type="entry name" value="MARVEL DOMAIN-CONTAINING PROTEIN"/>
    <property type="match status" value="1"/>
</dbReference>
<dbReference type="PANTHER" id="PTHR39608">
    <property type="entry name" value="INTEGRAL MEMBRANE PROTEIN (AFU_ORTHOLOGUE AFUA_5G08640)"/>
    <property type="match status" value="1"/>
</dbReference>
<evidence type="ECO:0000313" key="8">
    <source>
        <dbReference type="Proteomes" id="UP000007963"/>
    </source>
</evidence>
<feature type="transmembrane region" description="Helical" evidence="5">
    <location>
        <begin position="127"/>
        <end position="144"/>
    </location>
</feature>
<dbReference type="HOGENOM" id="CLU_099909_2_0_1"/>
<dbReference type="InterPro" id="IPR008253">
    <property type="entry name" value="Marvel"/>
</dbReference>
<feature type="transmembrane region" description="Helical" evidence="5">
    <location>
        <begin position="76"/>
        <end position="101"/>
    </location>
</feature>